<comment type="caution">
    <text evidence="2">The sequence shown here is derived from an EMBL/GenBank/DDBJ whole genome shotgun (WGS) entry which is preliminary data.</text>
</comment>
<keyword evidence="3" id="KW-1185">Reference proteome</keyword>
<accession>A0A507R4V0</accession>
<dbReference type="OrthoDB" id="4167490at2759"/>
<proteinExistence type="predicted"/>
<dbReference type="AlphaFoldDB" id="A0A507R4V0"/>
<protein>
    <submittedName>
        <fullName evidence="2">Uncharacterized protein</fullName>
    </submittedName>
</protein>
<dbReference type="Proteomes" id="UP000319663">
    <property type="component" value="Unassembled WGS sequence"/>
</dbReference>
<name>A0A507R4V0_MONPU</name>
<dbReference type="EMBL" id="VIFY01000014">
    <property type="protein sequence ID" value="TQB75886.1"/>
    <property type="molecule type" value="Genomic_DNA"/>
</dbReference>
<organism evidence="2 3">
    <name type="scientific">Monascus purpureus</name>
    <name type="common">Red mold</name>
    <name type="synonym">Monascus anka</name>
    <dbReference type="NCBI Taxonomy" id="5098"/>
    <lineage>
        <taxon>Eukaryota</taxon>
        <taxon>Fungi</taxon>
        <taxon>Dikarya</taxon>
        <taxon>Ascomycota</taxon>
        <taxon>Pezizomycotina</taxon>
        <taxon>Eurotiomycetes</taxon>
        <taxon>Eurotiomycetidae</taxon>
        <taxon>Eurotiales</taxon>
        <taxon>Aspergillaceae</taxon>
        <taxon>Monascus</taxon>
    </lineage>
</organism>
<evidence type="ECO:0000313" key="3">
    <source>
        <dbReference type="Proteomes" id="UP000319663"/>
    </source>
</evidence>
<reference evidence="2 3" key="1">
    <citation type="submission" date="2019-06" db="EMBL/GenBank/DDBJ databases">
        <title>Wine fermentation using esterase from Monascus purpureus.</title>
        <authorList>
            <person name="Geng C."/>
            <person name="Zhang Y."/>
        </authorList>
    </citation>
    <scope>NUCLEOTIDE SEQUENCE [LARGE SCALE GENOMIC DNA]</scope>
    <source>
        <strain evidence="2">HQ1</strain>
    </source>
</reference>
<evidence type="ECO:0000256" key="1">
    <source>
        <dbReference type="SAM" id="MobiDB-lite"/>
    </source>
</evidence>
<feature type="region of interest" description="Disordered" evidence="1">
    <location>
        <begin position="154"/>
        <end position="187"/>
    </location>
</feature>
<gene>
    <name evidence="2" type="ORF">MPDQ_001487</name>
</gene>
<feature type="compositionally biased region" description="Basic and acidic residues" evidence="1">
    <location>
        <begin position="154"/>
        <end position="172"/>
    </location>
</feature>
<sequence length="350" mass="41032">MSQTQPKPVQLSILESLPVEIIQKIFLFSLEVNLPRASIHIARVLSTPLVYTWLLRVAFSSTNESSRHDFFTRDYLPEEADVFALSLKERAKLQTAILECRWCTLSLMRKCQQEYICHVLRRKCQDLIFSPEDQRILSNISSYFKDMRRYDHGSMGRRGRGDLILRAKKPDTNQEDQQDSGSGSGSNSDRAMLVAIWFHFGAVEIRRPGPVYFTTDLFHFPSCAEIAPARMPDKLLQAPWGEPKLEFLRLLSLDAYIDEDSSCARSKRVLRQLIRERDFETFQVLLRMYIRKKDYNYPFLWPARRCHFLDALSYAEGKSDPFVALLFQERWDDVPMRDKRVKDFLMSMMF</sequence>
<evidence type="ECO:0000313" key="2">
    <source>
        <dbReference type="EMBL" id="TQB75886.1"/>
    </source>
</evidence>